<evidence type="ECO:0000256" key="1">
    <source>
        <dbReference type="ARBA" id="ARBA00006484"/>
    </source>
</evidence>
<sequence>MPEKTVLITGCSQGGIGASLAKVFRAKGFYVFATVRNVAKAGSLVDREGIEILELEVTSLESIQQCARAVEKRTGGSLDVLVNNAGASHVLPLLDTTIDEAKKLYDTNVWSVLAMTQAFTPMLVKAKGVLCNISSVAAFVPFAMSGTYNSSKAATTMLSETLRLELEPLGVRVITVMVGIVDTPINAKSDALVLPDNSYYGVIRDRIALFRDGSAYPNKQDPDVTAKNIVHDVVNGSSSYIWRGQSASLAWFCFTFIPNRFLVNMMNGDKGLDEVARAHKSG</sequence>
<dbReference type="RefSeq" id="XP_035339564.1">
    <property type="nucleotide sequence ID" value="XM_035483671.1"/>
</dbReference>
<evidence type="ECO:0000256" key="2">
    <source>
        <dbReference type="ARBA" id="ARBA00022857"/>
    </source>
</evidence>
<dbReference type="PRINTS" id="PR00081">
    <property type="entry name" value="GDHRDH"/>
</dbReference>
<dbReference type="InterPro" id="IPR036291">
    <property type="entry name" value="NAD(P)-bd_dom_sf"/>
</dbReference>
<gene>
    <name evidence="5" type="ORF">TRUGW13939_00463</name>
</gene>
<proteinExistence type="inferred from homology"/>
<dbReference type="GO" id="GO:0006654">
    <property type="term" value="P:phosphatidic acid biosynthetic process"/>
    <property type="evidence" value="ECO:0007669"/>
    <property type="project" value="TreeGrafter"/>
</dbReference>
<organism evidence="5 6">
    <name type="scientific">Talaromyces rugulosus</name>
    <name type="common">Penicillium rugulosum</name>
    <dbReference type="NCBI Taxonomy" id="121627"/>
    <lineage>
        <taxon>Eukaryota</taxon>
        <taxon>Fungi</taxon>
        <taxon>Dikarya</taxon>
        <taxon>Ascomycota</taxon>
        <taxon>Pezizomycotina</taxon>
        <taxon>Eurotiomycetes</taxon>
        <taxon>Eurotiomycetidae</taxon>
        <taxon>Eurotiales</taxon>
        <taxon>Trichocomaceae</taxon>
        <taxon>Talaromyces</taxon>
        <taxon>Talaromyces sect. Islandici</taxon>
    </lineage>
</organism>
<evidence type="ECO:0000256" key="3">
    <source>
        <dbReference type="ARBA" id="ARBA00023002"/>
    </source>
</evidence>
<dbReference type="KEGG" id="trg:TRUGW13939_00463"/>
<dbReference type="GO" id="GO:0000140">
    <property type="term" value="F:acylglycerone-phosphate reductase (NADP+) activity"/>
    <property type="evidence" value="ECO:0007669"/>
    <property type="project" value="TreeGrafter"/>
</dbReference>
<dbReference type="PRINTS" id="PR00080">
    <property type="entry name" value="SDRFAMILY"/>
</dbReference>
<dbReference type="InterPro" id="IPR020904">
    <property type="entry name" value="Sc_DH/Rdtase_CS"/>
</dbReference>
<accession>A0A7H8QIV6</accession>
<reference evidence="6" key="1">
    <citation type="submission" date="2020-06" db="EMBL/GenBank/DDBJ databases">
        <title>A chromosome-scale genome assembly of Talaromyces rugulosus W13939.</title>
        <authorList>
            <person name="Wang B."/>
            <person name="Guo L."/>
            <person name="Ye K."/>
            <person name="Wang L."/>
        </authorList>
    </citation>
    <scope>NUCLEOTIDE SEQUENCE [LARGE SCALE GENOMIC DNA]</scope>
    <source>
        <strain evidence="6">W13939</strain>
    </source>
</reference>
<dbReference type="GeneID" id="55987976"/>
<dbReference type="GO" id="GO:0005783">
    <property type="term" value="C:endoplasmic reticulum"/>
    <property type="evidence" value="ECO:0007669"/>
    <property type="project" value="TreeGrafter"/>
</dbReference>
<comment type="similarity">
    <text evidence="1 4">Belongs to the short-chain dehydrogenases/reductases (SDR) family.</text>
</comment>
<evidence type="ECO:0000313" key="5">
    <source>
        <dbReference type="EMBL" id="QKX53385.1"/>
    </source>
</evidence>
<evidence type="ECO:0000313" key="6">
    <source>
        <dbReference type="Proteomes" id="UP000509510"/>
    </source>
</evidence>
<evidence type="ECO:0000256" key="4">
    <source>
        <dbReference type="RuleBase" id="RU000363"/>
    </source>
</evidence>
<dbReference type="Pfam" id="PF00106">
    <property type="entry name" value="adh_short"/>
    <property type="match status" value="1"/>
</dbReference>
<keyword evidence="3" id="KW-0560">Oxidoreductase</keyword>
<dbReference type="GO" id="GO:0004806">
    <property type="term" value="F:triacylglycerol lipase activity"/>
    <property type="evidence" value="ECO:0007669"/>
    <property type="project" value="TreeGrafter"/>
</dbReference>
<dbReference type="PANTHER" id="PTHR44169">
    <property type="entry name" value="NADPH-DEPENDENT 1-ACYLDIHYDROXYACETONE PHOSPHATE REDUCTASE"/>
    <property type="match status" value="1"/>
</dbReference>
<dbReference type="Gene3D" id="3.40.50.720">
    <property type="entry name" value="NAD(P)-binding Rossmann-like Domain"/>
    <property type="match status" value="1"/>
</dbReference>
<dbReference type="GO" id="GO:0019433">
    <property type="term" value="P:triglyceride catabolic process"/>
    <property type="evidence" value="ECO:0007669"/>
    <property type="project" value="TreeGrafter"/>
</dbReference>
<dbReference type="AlphaFoldDB" id="A0A7H8QIV6"/>
<dbReference type="PANTHER" id="PTHR44169:SF6">
    <property type="entry name" value="NADPH-DEPENDENT 1-ACYLDIHYDROXYACETONE PHOSPHATE REDUCTASE"/>
    <property type="match status" value="1"/>
</dbReference>
<keyword evidence="6" id="KW-1185">Reference proteome</keyword>
<name>A0A7H8QIV6_TALRU</name>
<dbReference type="OrthoDB" id="2102561at2759"/>
<protein>
    <submittedName>
        <fullName evidence="5">Uncharacterized protein</fullName>
    </submittedName>
</protein>
<dbReference type="EMBL" id="CP055898">
    <property type="protein sequence ID" value="QKX53385.1"/>
    <property type="molecule type" value="Genomic_DNA"/>
</dbReference>
<dbReference type="PROSITE" id="PS00061">
    <property type="entry name" value="ADH_SHORT"/>
    <property type="match status" value="1"/>
</dbReference>
<dbReference type="GO" id="GO:0005811">
    <property type="term" value="C:lipid droplet"/>
    <property type="evidence" value="ECO:0007669"/>
    <property type="project" value="TreeGrafter"/>
</dbReference>
<keyword evidence="2" id="KW-0521">NADP</keyword>
<dbReference type="SUPFAM" id="SSF51735">
    <property type="entry name" value="NAD(P)-binding Rossmann-fold domains"/>
    <property type="match status" value="1"/>
</dbReference>
<dbReference type="Proteomes" id="UP000509510">
    <property type="component" value="Chromosome I"/>
</dbReference>
<dbReference type="InterPro" id="IPR002347">
    <property type="entry name" value="SDR_fam"/>
</dbReference>